<name>A0A841C595_9ACTN</name>
<dbReference type="PANTHER" id="PTHR30055">
    <property type="entry name" value="HTH-TYPE TRANSCRIPTIONAL REGULATOR RUTR"/>
    <property type="match status" value="1"/>
</dbReference>
<dbReference type="SUPFAM" id="SSF46689">
    <property type="entry name" value="Homeodomain-like"/>
    <property type="match status" value="1"/>
</dbReference>
<keyword evidence="2 4" id="KW-0238">DNA-binding</keyword>
<protein>
    <submittedName>
        <fullName evidence="6">AcrR family transcriptional regulator</fullName>
    </submittedName>
</protein>
<dbReference type="AlphaFoldDB" id="A0A841C595"/>
<dbReference type="Proteomes" id="UP000587527">
    <property type="component" value="Unassembled WGS sequence"/>
</dbReference>
<dbReference type="Pfam" id="PF00440">
    <property type="entry name" value="TetR_N"/>
    <property type="match status" value="1"/>
</dbReference>
<keyword evidence="7" id="KW-1185">Reference proteome</keyword>
<evidence type="ECO:0000256" key="4">
    <source>
        <dbReference type="PROSITE-ProRule" id="PRU00335"/>
    </source>
</evidence>
<keyword evidence="1" id="KW-0805">Transcription regulation</keyword>
<accession>A0A841C595</accession>
<dbReference type="GO" id="GO:0000976">
    <property type="term" value="F:transcription cis-regulatory region binding"/>
    <property type="evidence" value="ECO:0007669"/>
    <property type="project" value="TreeGrafter"/>
</dbReference>
<dbReference type="InterPro" id="IPR050109">
    <property type="entry name" value="HTH-type_TetR-like_transc_reg"/>
</dbReference>
<feature type="DNA-binding region" description="H-T-H motif" evidence="4">
    <location>
        <begin position="38"/>
        <end position="57"/>
    </location>
</feature>
<evidence type="ECO:0000256" key="3">
    <source>
        <dbReference type="ARBA" id="ARBA00023163"/>
    </source>
</evidence>
<dbReference type="PRINTS" id="PR00455">
    <property type="entry name" value="HTHTETR"/>
</dbReference>
<dbReference type="SUPFAM" id="SSF48498">
    <property type="entry name" value="Tetracyclin repressor-like, C-terminal domain"/>
    <property type="match status" value="1"/>
</dbReference>
<evidence type="ECO:0000313" key="6">
    <source>
        <dbReference type="EMBL" id="MBB5874242.1"/>
    </source>
</evidence>
<dbReference type="RefSeq" id="WP_184846210.1">
    <property type="nucleotide sequence ID" value="NZ_JACHMN010000003.1"/>
</dbReference>
<evidence type="ECO:0000256" key="1">
    <source>
        <dbReference type="ARBA" id="ARBA00023015"/>
    </source>
</evidence>
<reference evidence="6 7" key="1">
    <citation type="submission" date="2020-08" db="EMBL/GenBank/DDBJ databases">
        <title>Sequencing the genomes of 1000 actinobacteria strains.</title>
        <authorList>
            <person name="Klenk H.-P."/>
        </authorList>
    </citation>
    <scope>NUCLEOTIDE SEQUENCE [LARGE SCALE GENOMIC DNA]</scope>
    <source>
        <strain evidence="6 7">DSM 45362</strain>
    </source>
</reference>
<keyword evidence="3" id="KW-0804">Transcription</keyword>
<dbReference type="GO" id="GO:0003700">
    <property type="term" value="F:DNA-binding transcription factor activity"/>
    <property type="evidence" value="ECO:0007669"/>
    <property type="project" value="TreeGrafter"/>
</dbReference>
<dbReference type="PANTHER" id="PTHR30055:SF234">
    <property type="entry name" value="HTH-TYPE TRANSCRIPTIONAL REGULATOR BETI"/>
    <property type="match status" value="1"/>
</dbReference>
<organism evidence="6 7">
    <name type="scientific">Allocatelliglobosispora scoriae</name>
    <dbReference type="NCBI Taxonomy" id="643052"/>
    <lineage>
        <taxon>Bacteria</taxon>
        <taxon>Bacillati</taxon>
        <taxon>Actinomycetota</taxon>
        <taxon>Actinomycetes</taxon>
        <taxon>Micromonosporales</taxon>
        <taxon>Micromonosporaceae</taxon>
        <taxon>Allocatelliglobosispora</taxon>
    </lineage>
</organism>
<evidence type="ECO:0000259" key="5">
    <source>
        <dbReference type="PROSITE" id="PS50977"/>
    </source>
</evidence>
<dbReference type="InterPro" id="IPR049445">
    <property type="entry name" value="TetR_SbtR-like_C"/>
</dbReference>
<proteinExistence type="predicted"/>
<feature type="domain" description="HTH tetR-type" evidence="5">
    <location>
        <begin position="16"/>
        <end position="75"/>
    </location>
</feature>
<dbReference type="Gene3D" id="1.10.357.10">
    <property type="entry name" value="Tetracycline Repressor, domain 2"/>
    <property type="match status" value="1"/>
</dbReference>
<dbReference type="Pfam" id="PF21597">
    <property type="entry name" value="TetR_C_43"/>
    <property type="match status" value="1"/>
</dbReference>
<evidence type="ECO:0000313" key="7">
    <source>
        <dbReference type="Proteomes" id="UP000587527"/>
    </source>
</evidence>
<dbReference type="PROSITE" id="PS50977">
    <property type="entry name" value="HTH_TETR_2"/>
    <property type="match status" value="1"/>
</dbReference>
<evidence type="ECO:0000256" key="2">
    <source>
        <dbReference type="ARBA" id="ARBA00023125"/>
    </source>
</evidence>
<dbReference type="InterPro" id="IPR009057">
    <property type="entry name" value="Homeodomain-like_sf"/>
</dbReference>
<sequence length="196" mass="20982">MTTDSAAPRAQRADAQRNYQRILDIARIVVAEQGTEASLRDVARRAEVGLGTLYRHFPTRDALLEALMREGFERLAARAAALGESAPPLAALREWLADFAVGSARYRGLSGSILATLSDEESPLHAACLAMREGGARLLARAQASGDIRDDIDGTDLFALVTAVGWIADQAPAIARRQEHLLSVVLDGLAPRNAVA</sequence>
<dbReference type="EMBL" id="JACHMN010000003">
    <property type="protein sequence ID" value="MBB5874242.1"/>
    <property type="molecule type" value="Genomic_DNA"/>
</dbReference>
<dbReference type="InterPro" id="IPR001647">
    <property type="entry name" value="HTH_TetR"/>
</dbReference>
<gene>
    <name evidence="6" type="ORF">F4553_007676</name>
</gene>
<dbReference type="InterPro" id="IPR036271">
    <property type="entry name" value="Tet_transcr_reg_TetR-rel_C_sf"/>
</dbReference>
<comment type="caution">
    <text evidence="6">The sequence shown here is derived from an EMBL/GenBank/DDBJ whole genome shotgun (WGS) entry which is preliminary data.</text>
</comment>